<protein>
    <submittedName>
        <fullName evidence="3">Uncharacterized protein</fullName>
    </submittedName>
</protein>
<evidence type="ECO:0000313" key="4">
    <source>
        <dbReference type="Proteomes" id="UP000642748"/>
    </source>
</evidence>
<sequence length="92" mass="10742">MQPWQTNQQAQQTSQRLSQQAQQTSQRQFDLAGRNAQRSHDMQRQSFQRMTWQARQRSSSHGVGYRATATLVKLAFLAGILYAGYAIFQHWR</sequence>
<feature type="compositionally biased region" description="Polar residues" evidence="1">
    <location>
        <begin position="44"/>
        <end position="61"/>
    </location>
</feature>
<reference evidence="3" key="1">
    <citation type="submission" date="2021-01" db="EMBL/GenBank/DDBJ databases">
        <title>Whole genome shotgun sequence of Rugosimonospora africana NBRC 104875.</title>
        <authorList>
            <person name="Komaki H."/>
            <person name="Tamura T."/>
        </authorList>
    </citation>
    <scope>NUCLEOTIDE SEQUENCE</scope>
    <source>
        <strain evidence="3">NBRC 104875</strain>
    </source>
</reference>
<comment type="caution">
    <text evidence="3">The sequence shown here is derived from an EMBL/GenBank/DDBJ whole genome shotgun (WGS) entry which is preliminary data.</text>
</comment>
<name>A0A8J3R4M6_9ACTN</name>
<dbReference type="Proteomes" id="UP000642748">
    <property type="component" value="Unassembled WGS sequence"/>
</dbReference>
<proteinExistence type="predicted"/>
<organism evidence="3 4">
    <name type="scientific">Rugosimonospora africana</name>
    <dbReference type="NCBI Taxonomy" id="556532"/>
    <lineage>
        <taxon>Bacteria</taxon>
        <taxon>Bacillati</taxon>
        <taxon>Actinomycetota</taxon>
        <taxon>Actinomycetes</taxon>
        <taxon>Micromonosporales</taxon>
        <taxon>Micromonosporaceae</taxon>
        <taxon>Rugosimonospora</taxon>
    </lineage>
</organism>
<evidence type="ECO:0000256" key="1">
    <source>
        <dbReference type="SAM" id="MobiDB-lite"/>
    </source>
</evidence>
<feature type="region of interest" description="Disordered" evidence="1">
    <location>
        <begin position="1"/>
        <end position="63"/>
    </location>
</feature>
<evidence type="ECO:0000256" key="2">
    <source>
        <dbReference type="SAM" id="Phobius"/>
    </source>
</evidence>
<accession>A0A8J3R4M6</accession>
<dbReference type="RefSeq" id="WP_203924638.1">
    <property type="nucleotide sequence ID" value="NZ_BONZ01000121.1"/>
</dbReference>
<keyword evidence="2" id="KW-1133">Transmembrane helix</keyword>
<feature type="compositionally biased region" description="Low complexity" evidence="1">
    <location>
        <begin position="1"/>
        <end position="28"/>
    </location>
</feature>
<gene>
    <name evidence="3" type="ORF">Raf01_94170</name>
</gene>
<feature type="transmembrane region" description="Helical" evidence="2">
    <location>
        <begin position="63"/>
        <end position="88"/>
    </location>
</feature>
<keyword evidence="2" id="KW-0812">Transmembrane</keyword>
<keyword evidence="2" id="KW-0472">Membrane</keyword>
<dbReference type="AlphaFoldDB" id="A0A8J3R4M6"/>
<keyword evidence="4" id="KW-1185">Reference proteome</keyword>
<dbReference type="EMBL" id="BONZ01000121">
    <property type="protein sequence ID" value="GIH21245.1"/>
    <property type="molecule type" value="Genomic_DNA"/>
</dbReference>
<evidence type="ECO:0000313" key="3">
    <source>
        <dbReference type="EMBL" id="GIH21245.1"/>
    </source>
</evidence>